<accession>A0A8T1T778</accession>
<name>A0A8T1T778_CHESE</name>
<gene>
    <name evidence="2" type="ORF">G0U57_012030</name>
</gene>
<reference evidence="2 3" key="1">
    <citation type="journal article" date="2020" name="G3 (Bethesda)">
        <title>Draft Genome of the Common Snapping Turtle, Chelydra serpentina, a Model for Phenotypic Plasticity in Reptiles.</title>
        <authorList>
            <person name="Das D."/>
            <person name="Singh S.K."/>
            <person name="Bierstedt J."/>
            <person name="Erickson A."/>
            <person name="Galli G.L.J."/>
            <person name="Crossley D.A. 2nd"/>
            <person name="Rhen T."/>
        </authorList>
    </citation>
    <scope>NUCLEOTIDE SEQUENCE [LARGE SCALE GENOMIC DNA]</scope>
    <source>
        <strain evidence="2">KW</strain>
    </source>
</reference>
<feature type="compositionally biased region" description="Gly residues" evidence="1">
    <location>
        <begin position="1"/>
        <end position="12"/>
    </location>
</feature>
<dbReference type="PANTHER" id="PTHR40386">
    <property type="entry name" value="SMALL INTEGRAL MEMBRANE PROTEIN 26"/>
    <property type="match status" value="1"/>
</dbReference>
<comment type="caution">
    <text evidence="2">The sequence shown here is derived from an EMBL/GenBank/DDBJ whole genome shotgun (WGS) entry which is preliminary data.</text>
</comment>
<evidence type="ECO:0008006" key="4">
    <source>
        <dbReference type="Google" id="ProtNLM"/>
    </source>
</evidence>
<feature type="region of interest" description="Disordered" evidence="1">
    <location>
        <begin position="1"/>
        <end position="74"/>
    </location>
</feature>
<dbReference type="Proteomes" id="UP000765507">
    <property type="component" value="Unassembled WGS sequence"/>
</dbReference>
<evidence type="ECO:0000313" key="2">
    <source>
        <dbReference type="EMBL" id="KAG6936645.1"/>
    </source>
</evidence>
<protein>
    <recommendedName>
        <fullName evidence="4">Small integral membrane protein 26</fullName>
    </recommendedName>
</protein>
<organism evidence="2 3">
    <name type="scientific">Chelydra serpentina</name>
    <name type="common">Snapping turtle</name>
    <name type="synonym">Testudo serpentina</name>
    <dbReference type="NCBI Taxonomy" id="8475"/>
    <lineage>
        <taxon>Eukaryota</taxon>
        <taxon>Metazoa</taxon>
        <taxon>Chordata</taxon>
        <taxon>Craniata</taxon>
        <taxon>Vertebrata</taxon>
        <taxon>Euteleostomi</taxon>
        <taxon>Archelosauria</taxon>
        <taxon>Testudinata</taxon>
        <taxon>Testudines</taxon>
        <taxon>Cryptodira</taxon>
        <taxon>Durocryptodira</taxon>
        <taxon>Americhelydia</taxon>
        <taxon>Chelydroidea</taxon>
        <taxon>Chelydridae</taxon>
        <taxon>Chelydra</taxon>
    </lineage>
</organism>
<evidence type="ECO:0000313" key="3">
    <source>
        <dbReference type="Proteomes" id="UP000765507"/>
    </source>
</evidence>
<proteinExistence type="predicted"/>
<dbReference type="EMBL" id="JAHGAV010000031">
    <property type="protein sequence ID" value="KAG6936645.1"/>
    <property type="molecule type" value="Genomic_DNA"/>
</dbReference>
<dbReference type="PANTHER" id="PTHR40386:SF1">
    <property type="entry name" value="SMALL INTEGRAL MEMBRANE PROTEIN 26"/>
    <property type="match status" value="1"/>
</dbReference>
<sequence>SCGCPPHGGGVFGEDRPLGGATAATPPSRRSGRDSAPARDRVCSRKDPASPSRTRSLRRRPRPAQGPHPIGSLRAANRSGRCWLPALRAANRSGRWWLPARRGPARTMLPEQALRWKARFAAIYAVGSWSLLGCIAYSYWGDRKEQLPPGEERTPPRERPPDAFFTSTIVYKENFVPRIYSLYDYVKSFFATSGGPGPEE</sequence>
<dbReference type="AlphaFoldDB" id="A0A8T1T778"/>
<feature type="compositionally biased region" description="Basic and acidic residues" evidence="1">
    <location>
        <begin position="31"/>
        <end position="48"/>
    </location>
</feature>
<feature type="non-terminal residue" evidence="2">
    <location>
        <position position="1"/>
    </location>
</feature>
<dbReference type="InterPro" id="IPR038831">
    <property type="entry name" value="SMIM26"/>
</dbReference>
<keyword evidence="3" id="KW-1185">Reference proteome</keyword>
<evidence type="ECO:0000256" key="1">
    <source>
        <dbReference type="SAM" id="MobiDB-lite"/>
    </source>
</evidence>
<dbReference type="OrthoDB" id="9905290at2759"/>